<feature type="signal peptide" evidence="2">
    <location>
        <begin position="1"/>
        <end position="18"/>
    </location>
</feature>
<gene>
    <name evidence="4" type="ORF">BBK82_44770</name>
</gene>
<accession>A0A1B2HW84</accession>
<feature type="compositionally biased region" description="Low complexity" evidence="1">
    <location>
        <begin position="19"/>
        <end position="49"/>
    </location>
</feature>
<evidence type="ECO:0000256" key="1">
    <source>
        <dbReference type="SAM" id="MobiDB-lite"/>
    </source>
</evidence>
<keyword evidence="2" id="KW-0732">Signal</keyword>
<dbReference type="STRING" id="1586287.BBK82_44770"/>
<organism evidence="4 5">
    <name type="scientific">Lentzea guizhouensis</name>
    <dbReference type="NCBI Taxonomy" id="1586287"/>
    <lineage>
        <taxon>Bacteria</taxon>
        <taxon>Bacillati</taxon>
        <taxon>Actinomycetota</taxon>
        <taxon>Actinomycetes</taxon>
        <taxon>Pseudonocardiales</taxon>
        <taxon>Pseudonocardiaceae</taxon>
        <taxon>Lentzea</taxon>
    </lineage>
</organism>
<evidence type="ECO:0000313" key="5">
    <source>
        <dbReference type="Proteomes" id="UP000093053"/>
    </source>
</evidence>
<dbReference type="InterPro" id="IPR025326">
    <property type="entry name" value="DUF4232"/>
</dbReference>
<feature type="region of interest" description="Disordered" evidence="1">
    <location>
        <begin position="19"/>
        <end position="56"/>
    </location>
</feature>
<dbReference type="OrthoDB" id="3297425at2"/>
<feature type="domain" description="DUF4232" evidence="3">
    <location>
        <begin position="67"/>
        <end position="138"/>
    </location>
</feature>
<sequence length="194" mass="19582">MRATILAVVLAVSAASCAASPPSTAQSGQSAQDQTTQGSTAQTTTAPTPTGGGKQEPAVKAEITMQGKPGVGLLAATNQGTTPITFQGWPKLTFTNAAGGPAAIPVEQKLVPGEGPSITLQPGQTAFAGVQFDTDDTTSFAINEITVELPGMLPAKVRFIGTDGQPIANVSSMKVSEAKVGTMQPATQGVLLFD</sequence>
<evidence type="ECO:0000259" key="3">
    <source>
        <dbReference type="Pfam" id="PF14016"/>
    </source>
</evidence>
<protein>
    <recommendedName>
        <fullName evidence="3">DUF4232 domain-containing protein</fullName>
    </recommendedName>
</protein>
<dbReference type="RefSeq" id="WP_065920330.1">
    <property type="nucleotide sequence ID" value="NZ_CP016793.1"/>
</dbReference>
<dbReference type="EMBL" id="CP016793">
    <property type="protein sequence ID" value="ANZ41996.1"/>
    <property type="molecule type" value="Genomic_DNA"/>
</dbReference>
<dbReference type="KEGG" id="led:BBK82_44770"/>
<reference evidence="4 5" key="1">
    <citation type="submission" date="2016-07" db="EMBL/GenBank/DDBJ databases">
        <title>Complete genome sequence of the Lentzea guizhouensis DHS C013.</title>
        <authorList>
            <person name="Cao C."/>
        </authorList>
    </citation>
    <scope>NUCLEOTIDE SEQUENCE [LARGE SCALE GENOMIC DNA]</scope>
    <source>
        <strain evidence="4 5">DHS C013</strain>
    </source>
</reference>
<dbReference type="Proteomes" id="UP000093053">
    <property type="component" value="Chromosome"/>
</dbReference>
<evidence type="ECO:0000313" key="4">
    <source>
        <dbReference type="EMBL" id="ANZ41996.1"/>
    </source>
</evidence>
<keyword evidence="5" id="KW-1185">Reference proteome</keyword>
<dbReference type="Pfam" id="PF14016">
    <property type="entry name" value="DUF4232"/>
    <property type="match status" value="1"/>
</dbReference>
<name>A0A1B2HW84_9PSEU</name>
<feature type="chain" id="PRO_5038397093" description="DUF4232 domain-containing protein" evidence="2">
    <location>
        <begin position="19"/>
        <end position="194"/>
    </location>
</feature>
<dbReference type="AlphaFoldDB" id="A0A1B2HW84"/>
<evidence type="ECO:0000256" key="2">
    <source>
        <dbReference type="SAM" id="SignalP"/>
    </source>
</evidence>
<proteinExistence type="predicted"/>
<dbReference type="PROSITE" id="PS51257">
    <property type="entry name" value="PROKAR_LIPOPROTEIN"/>
    <property type="match status" value="1"/>
</dbReference>